<dbReference type="GO" id="GO:0003735">
    <property type="term" value="F:structural constituent of ribosome"/>
    <property type="evidence" value="ECO:0007669"/>
    <property type="project" value="InterPro"/>
</dbReference>
<dbReference type="HAMAP" id="MF_00512">
    <property type="entry name" value="Ribosomal_eS6"/>
    <property type="match status" value="1"/>
</dbReference>
<evidence type="ECO:0000313" key="6">
    <source>
        <dbReference type="Proteomes" id="UP000069850"/>
    </source>
</evidence>
<evidence type="ECO:0000256" key="3">
    <source>
        <dbReference type="ARBA" id="ARBA00023274"/>
    </source>
</evidence>
<keyword evidence="2 4" id="KW-0689">Ribosomal protein</keyword>
<sequence>MVDFKIILSDPDTGRSYKIDATGPAAGALIGKRIGDEIDGGVFGLAGYTIKITGGTDRTGIPARRDLPGPARRRILLSEGVGFHPVMEGQRRRKSVRGNEISADFVQINAAVKQRGAKPLTEYFEEPKAAAE</sequence>
<reference evidence="5 6" key="1">
    <citation type="submission" date="2016-01" db="EMBL/GenBank/DDBJ databases">
        <authorList>
            <person name="Manzoor S."/>
        </authorList>
    </citation>
    <scope>NUCLEOTIDE SEQUENCE [LARGE SCALE GENOMIC DNA]</scope>
    <source>
        <strain evidence="5">Methanoculleus sp MAB1</strain>
    </source>
</reference>
<keyword evidence="3 4" id="KW-0687">Ribonucleoprotein</keyword>
<organism evidence="5 6">
    <name type="scientific">Methanoculleus bourgensis</name>
    <dbReference type="NCBI Taxonomy" id="83986"/>
    <lineage>
        <taxon>Archaea</taxon>
        <taxon>Methanobacteriati</taxon>
        <taxon>Methanobacteriota</taxon>
        <taxon>Stenosarchaea group</taxon>
        <taxon>Methanomicrobia</taxon>
        <taxon>Methanomicrobiales</taxon>
        <taxon>Methanomicrobiaceae</taxon>
        <taxon>Methanoculleus</taxon>
    </lineage>
</organism>
<comment type="similarity">
    <text evidence="1 4">Belongs to the eukaryotic ribosomal protein eS6 family.</text>
</comment>
<dbReference type="GeneID" id="27136593"/>
<dbReference type="Proteomes" id="UP000069850">
    <property type="component" value="Chromosome 1"/>
</dbReference>
<dbReference type="InterPro" id="IPR001377">
    <property type="entry name" value="Ribosomal_eS6"/>
</dbReference>
<evidence type="ECO:0000256" key="4">
    <source>
        <dbReference type="HAMAP-Rule" id="MF_00512"/>
    </source>
</evidence>
<evidence type="ECO:0000256" key="2">
    <source>
        <dbReference type="ARBA" id="ARBA00022980"/>
    </source>
</evidence>
<protein>
    <recommendedName>
        <fullName evidence="4">Small ribosomal subunit protein eS6</fullName>
    </recommendedName>
</protein>
<dbReference type="NCBIfam" id="NF003294">
    <property type="entry name" value="PRK04290.1-3"/>
    <property type="match status" value="1"/>
</dbReference>
<dbReference type="GeneID" id="13354788"/>
<dbReference type="AlphaFoldDB" id="A0A0X3BJI0"/>
<dbReference type="GO" id="GO:0006412">
    <property type="term" value="P:translation"/>
    <property type="evidence" value="ECO:0007669"/>
    <property type="project" value="UniProtKB-UniRule"/>
</dbReference>
<proteinExistence type="inferred from homology"/>
<name>A0A0X3BJI0_9EURY</name>
<dbReference type="GO" id="GO:1990904">
    <property type="term" value="C:ribonucleoprotein complex"/>
    <property type="evidence" value="ECO:0007669"/>
    <property type="project" value="UniProtKB-KW"/>
</dbReference>
<dbReference type="RefSeq" id="WP_014866327.1">
    <property type="nucleotide sequence ID" value="NZ_JBMHJL010000034.1"/>
</dbReference>
<dbReference type="KEGG" id="mema:MMAB1_0537"/>
<dbReference type="PANTHER" id="PTHR11502">
    <property type="entry name" value="40S RIBOSOMAL PROTEIN S6"/>
    <property type="match status" value="1"/>
</dbReference>
<dbReference type="SMART" id="SM01405">
    <property type="entry name" value="Ribosomal_S6e"/>
    <property type="match status" value="1"/>
</dbReference>
<dbReference type="GO" id="GO:0005840">
    <property type="term" value="C:ribosome"/>
    <property type="evidence" value="ECO:0007669"/>
    <property type="project" value="UniProtKB-KW"/>
</dbReference>
<dbReference type="EMBL" id="LT158599">
    <property type="protein sequence ID" value="CVK31754.1"/>
    <property type="molecule type" value="Genomic_DNA"/>
</dbReference>
<evidence type="ECO:0000313" key="5">
    <source>
        <dbReference type="EMBL" id="CVK31754.1"/>
    </source>
</evidence>
<dbReference type="Pfam" id="PF01092">
    <property type="entry name" value="Ribosomal_S6e"/>
    <property type="match status" value="1"/>
</dbReference>
<dbReference type="OrthoDB" id="7793at2157"/>
<dbReference type="InterPro" id="IPR020924">
    <property type="entry name" value="Ribosomal_eS6_arc"/>
</dbReference>
<accession>A0A0X3BJI0</accession>
<evidence type="ECO:0000256" key="1">
    <source>
        <dbReference type="ARBA" id="ARBA00009312"/>
    </source>
</evidence>
<dbReference type="OMA" id="MRPDVHG"/>
<gene>
    <name evidence="4 5" type="primary">rps6e</name>
    <name evidence="5" type="ORF">MMAB1_0537</name>
</gene>